<comment type="caution">
    <text evidence="2">The sequence shown here is derived from an EMBL/GenBank/DDBJ whole genome shotgun (WGS) entry which is preliminary data.</text>
</comment>
<proteinExistence type="predicted"/>
<accession>A0A8J5SBY9</accession>
<evidence type="ECO:0000256" key="1">
    <source>
        <dbReference type="SAM" id="MobiDB-lite"/>
    </source>
</evidence>
<sequence>MKYRTWLPLAIPNQPTLPPPSHRILLFPSSPLSPSCSLLPISVLRFPNLAQPPLPSSPPRAASAPASCSPCAPGTYSRSIGRKLCLELEYLA</sequence>
<dbReference type="EMBL" id="JAAALK010000288">
    <property type="protein sequence ID" value="KAG8054501.1"/>
    <property type="molecule type" value="Genomic_DNA"/>
</dbReference>
<reference evidence="2" key="2">
    <citation type="submission" date="2021-02" db="EMBL/GenBank/DDBJ databases">
        <authorList>
            <person name="Kimball J.A."/>
            <person name="Haas M.W."/>
            <person name="Macchietto M."/>
            <person name="Kono T."/>
            <person name="Duquette J."/>
            <person name="Shao M."/>
        </authorList>
    </citation>
    <scope>NUCLEOTIDE SEQUENCE</scope>
    <source>
        <tissue evidence="2">Fresh leaf tissue</tissue>
    </source>
</reference>
<feature type="region of interest" description="Disordered" evidence="1">
    <location>
        <begin position="53"/>
        <end position="76"/>
    </location>
</feature>
<gene>
    <name evidence="2" type="ORF">GUJ93_ZPchr0001g32114</name>
</gene>
<dbReference type="Proteomes" id="UP000729402">
    <property type="component" value="Unassembled WGS sequence"/>
</dbReference>
<keyword evidence="3" id="KW-1185">Reference proteome</keyword>
<dbReference type="AlphaFoldDB" id="A0A8J5SBY9"/>
<feature type="compositionally biased region" description="Low complexity" evidence="1">
    <location>
        <begin position="59"/>
        <end position="73"/>
    </location>
</feature>
<reference evidence="2" key="1">
    <citation type="journal article" date="2021" name="bioRxiv">
        <title>Whole Genome Assembly and Annotation of Northern Wild Rice, Zizania palustris L., Supports a Whole Genome Duplication in the Zizania Genus.</title>
        <authorList>
            <person name="Haas M."/>
            <person name="Kono T."/>
            <person name="Macchietto M."/>
            <person name="Millas R."/>
            <person name="McGilp L."/>
            <person name="Shao M."/>
            <person name="Duquette J."/>
            <person name="Hirsch C.N."/>
            <person name="Kimball J."/>
        </authorList>
    </citation>
    <scope>NUCLEOTIDE SEQUENCE</scope>
    <source>
        <tissue evidence="2">Fresh leaf tissue</tissue>
    </source>
</reference>
<protein>
    <submittedName>
        <fullName evidence="2">Uncharacterized protein</fullName>
    </submittedName>
</protein>
<evidence type="ECO:0000313" key="3">
    <source>
        <dbReference type="Proteomes" id="UP000729402"/>
    </source>
</evidence>
<name>A0A8J5SBY9_ZIZPA</name>
<organism evidence="2 3">
    <name type="scientific">Zizania palustris</name>
    <name type="common">Northern wild rice</name>
    <dbReference type="NCBI Taxonomy" id="103762"/>
    <lineage>
        <taxon>Eukaryota</taxon>
        <taxon>Viridiplantae</taxon>
        <taxon>Streptophyta</taxon>
        <taxon>Embryophyta</taxon>
        <taxon>Tracheophyta</taxon>
        <taxon>Spermatophyta</taxon>
        <taxon>Magnoliopsida</taxon>
        <taxon>Liliopsida</taxon>
        <taxon>Poales</taxon>
        <taxon>Poaceae</taxon>
        <taxon>BOP clade</taxon>
        <taxon>Oryzoideae</taxon>
        <taxon>Oryzeae</taxon>
        <taxon>Zizaniinae</taxon>
        <taxon>Zizania</taxon>
    </lineage>
</organism>
<evidence type="ECO:0000313" key="2">
    <source>
        <dbReference type="EMBL" id="KAG8054501.1"/>
    </source>
</evidence>